<reference evidence="2" key="1">
    <citation type="journal article" date="2014" name="Front. Microbiol.">
        <title>High frequency of phylogenetically diverse reductive dehalogenase-homologous genes in deep subseafloor sedimentary metagenomes.</title>
        <authorList>
            <person name="Kawai M."/>
            <person name="Futagami T."/>
            <person name="Toyoda A."/>
            <person name="Takaki Y."/>
            <person name="Nishi S."/>
            <person name="Hori S."/>
            <person name="Arai W."/>
            <person name="Tsubouchi T."/>
            <person name="Morono Y."/>
            <person name="Uchiyama I."/>
            <person name="Ito T."/>
            <person name="Fujiyama A."/>
            <person name="Inagaki F."/>
            <person name="Takami H."/>
        </authorList>
    </citation>
    <scope>NUCLEOTIDE SEQUENCE</scope>
    <source>
        <strain evidence="2">Expedition CK06-06</strain>
    </source>
</reference>
<evidence type="ECO:0000259" key="1">
    <source>
        <dbReference type="Pfam" id="PF01364"/>
    </source>
</evidence>
<proteinExistence type="predicted"/>
<dbReference type="EMBL" id="BARU01043853">
    <property type="protein sequence ID" value="GAH85800.1"/>
    <property type="molecule type" value="Genomic_DNA"/>
</dbReference>
<dbReference type="Gene3D" id="3.40.50.1460">
    <property type="match status" value="1"/>
</dbReference>
<dbReference type="GO" id="GO:0008234">
    <property type="term" value="F:cysteine-type peptidase activity"/>
    <property type="evidence" value="ECO:0007669"/>
    <property type="project" value="InterPro"/>
</dbReference>
<feature type="non-terminal residue" evidence="2">
    <location>
        <position position="1"/>
    </location>
</feature>
<gene>
    <name evidence="2" type="ORF">S03H2_67063</name>
</gene>
<dbReference type="InterPro" id="IPR001769">
    <property type="entry name" value="Gingipain"/>
</dbReference>
<dbReference type="Pfam" id="PF01364">
    <property type="entry name" value="Peptidase_C25"/>
    <property type="match status" value="1"/>
</dbReference>
<dbReference type="AlphaFoldDB" id="X1JWL7"/>
<organism evidence="2">
    <name type="scientific">marine sediment metagenome</name>
    <dbReference type="NCBI Taxonomy" id="412755"/>
    <lineage>
        <taxon>unclassified sequences</taxon>
        <taxon>metagenomes</taxon>
        <taxon>ecological metagenomes</taxon>
    </lineage>
</organism>
<dbReference type="InterPro" id="IPR029030">
    <property type="entry name" value="Caspase-like_dom_sf"/>
</dbReference>
<evidence type="ECO:0000313" key="2">
    <source>
        <dbReference type="EMBL" id="GAH85800.1"/>
    </source>
</evidence>
<name>X1JWL7_9ZZZZ</name>
<sequence>FAGHGNPSKFIRNPSSDVAYINNDANTCSNTNTTSLIYAFACTTTPIDQNDNNIGEILIKRNNSGAIGYIGGMRITWYFEHDTKLEKLNRGNAKLFWKEFFVEKKFQQGKALWYSKVAYMNSNYFNNPSVSMRLEYERKN</sequence>
<protein>
    <recommendedName>
        <fullName evidence="1">Gingipain domain-containing protein</fullName>
    </recommendedName>
</protein>
<comment type="caution">
    <text evidence="2">The sequence shown here is derived from an EMBL/GenBank/DDBJ whole genome shotgun (WGS) entry which is preliminary data.</text>
</comment>
<dbReference type="SUPFAM" id="SSF52129">
    <property type="entry name" value="Caspase-like"/>
    <property type="match status" value="1"/>
</dbReference>
<accession>X1JWL7</accession>
<dbReference type="GO" id="GO:0006508">
    <property type="term" value="P:proteolysis"/>
    <property type="evidence" value="ECO:0007669"/>
    <property type="project" value="InterPro"/>
</dbReference>
<feature type="domain" description="Gingipain" evidence="1">
    <location>
        <begin position="1"/>
        <end position="124"/>
    </location>
</feature>